<dbReference type="KEGG" id="paby:Ga0080574_TMP3221"/>
<accession>A0A1P8UVX8</accession>
<gene>
    <name evidence="1" type="ORF">Ga0080574_TMP3221</name>
</gene>
<reference evidence="1 2" key="1">
    <citation type="submission" date="2016-04" db="EMBL/GenBank/DDBJ databases">
        <title>Deep-sea bacteria in the southern Pacific.</title>
        <authorList>
            <person name="Tang K."/>
        </authorList>
    </citation>
    <scope>NUCLEOTIDE SEQUENCE [LARGE SCALE GENOMIC DNA]</scope>
    <source>
        <strain evidence="1 2">JLT2014</strain>
    </source>
</reference>
<dbReference type="EMBL" id="CP015093">
    <property type="protein sequence ID" value="APZ53555.1"/>
    <property type="molecule type" value="Genomic_DNA"/>
</dbReference>
<sequence length="58" mass="6428">MLRQREAARWAGGRAGEVIRFRESCGESTDSATRLPRFPPVFPTCTASSRAWKSESVA</sequence>
<proteinExistence type="predicted"/>
<name>A0A1P8UVX8_9RHOB</name>
<evidence type="ECO:0000313" key="1">
    <source>
        <dbReference type="EMBL" id="APZ53555.1"/>
    </source>
</evidence>
<organism evidence="1 2">
    <name type="scientific">Salipiger abyssi</name>
    <dbReference type="NCBI Taxonomy" id="1250539"/>
    <lineage>
        <taxon>Bacteria</taxon>
        <taxon>Pseudomonadati</taxon>
        <taxon>Pseudomonadota</taxon>
        <taxon>Alphaproteobacteria</taxon>
        <taxon>Rhodobacterales</taxon>
        <taxon>Roseobacteraceae</taxon>
        <taxon>Salipiger</taxon>
    </lineage>
</organism>
<dbReference type="Proteomes" id="UP000187059">
    <property type="component" value="Chromosome"/>
</dbReference>
<keyword evidence="2" id="KW-1185">Reference proteome</keyword>
<evidence type="ECO:0000313" key="2">
    <source>
        <dbReference type="Proteomes" id="UP000187059"/>
    </source>
</evidence>
<dbReference type="AlphaFoldDB" id="A0A1P8UVX8"/>
<protein>
    <submittedName>
        <fullName evidence="1">Uncharacterized protein</fullName>
    </submittedName>
</protein>